<proteinExistence type="predicted"/>
<reference evidence="1" key="1">
    <citation type="journal article" date="2015" name="Nature">
        <title>Complex archaea that bridge the gap between prokaryotes and eukaryotes.</title>
        <authorList>
            <person name="Spang A."/>
            <person name="Saw J.H."/>
            <person name="Jorgensen S.L."/>
            <person name="Zaremba-Niedzwiedzka K."/>
            <person name="Martijn J."/>
            <person name="Lind A.E."/>
            <person name="van Eijk R."/>
            <person name="Schleper C."/>
            <person name="Guy L."/>
            <person name="Ettema T.J."/>
        </authorList>
    </citation>
    <scope>NUCLEOTIDE SEQUENCE</scope>
</reference>
<organism evidence="1">
    <name type="scientific">marine sediment metagenome</name>
    <dbReference type="NCBI Taxonomy" id="412755"/>
    <lineage>
        <taxon>unclassified sequences</taxon>
        <taxon>metagenomes</taxon>
        <taxon>ecological metagenomes</taxon>
    </lineage>
</organism>
<name>A0A0F9SHA9_9ZZZZ</name>
<gene>
    <name evidence="1" type="ORF">LCGC14_0471660</name>
</gene>
<evidence type="ECO:0000313" key="1">
    <source>
        <dbReference type="EMBL" id="KKN66444.1"/>
    </source>
</evidence>
<accession>A0A0F9SHA9</accession>
<dbReference type="AlphaFoldDB" id="A0A0F9SHA9"/>
<dbReference type="EMBL" id="LAZR01000501">
    <property type="protein sequence ID" value="KKN66444.1"/>
    <property type="molecule type" value="Genomic_DNA"/>
</dbReference>
<sequence>MSKKTAKIIRLVLQADLDVLHLIKQLIKPIIDAIPSAKDRKIIGERFLGPIHSKIIDIVLDLRLLESPQILS</sequence>
<protein>
    <submittedName>
        <fullName evidence="1">Uncharacterized protein</fullName>
    </submittedName>
</protein>
<comment type="caution">
    <text evidence="1">The sequence shown here is derived from an EMBL/GenBank/DDBJ whole genome shotgun (WGS) entry which is preliminary data.</text>
</comment>